<feature type="coiled-coil region" evidence="1">
    <location>
        <begin position="30"/>
        <end position="57"/>
    </location>
</feature>
<dbReference type="InterPro" id="IPR019219">
    <property type="entry name" value="DUF2130"/>
</dbReference>
<feature type="coiled-coil region" evidence="1">
    <location>
        <begin position="83"/>
        <end position="113"/>
    </location>
</feature>
<reference evidence="3" key="2">
    <citation type="journal article" date="2014" name="ISME J.">
        <title>Microbial stratification in low pH oxic and suboxic macroscopic growths along an acid mine drainage.</title>
        <authorList>
            <person name="Mendez-Garcia C."/>
            <person name="Mesa V."/>
            <person name="Sprenger R.R."/>
            <person name="Richter M."/>
            <person name="Diez M.S."/>
            <person name="Solano J."/>
            <person name="Bargiela R."/>
            <person name="Golyshina O.V."/>
            <person name="Manteca A."/>
            <person name="Ramos J.L."/>
            <person name="Gallego J.R."/>
            <person name="Llorente I."/>
            <person name="Martins Dos Santos V.A."/>
            <person name="Jensen O.N."/>
            <person name="Pelaez A.I."/>
            <person name="Sanchez J."/>
            <person name="Ferrer M."/>
        </authorList>
    </citation>
    <scope>NUCLEOTIDE SEQUENCE</scope>
</reference>
<sequence length="424" mass="47957">MPEDSVTCPSCGKRISLSAAVTAQIEARLRKQLGAEVEERERELSKREEKLKVSERRVTERAEKLAQERLDELVPKLNERLKREFAEQNKNELDELRNRLQARDERLKLFEKRERDFIVKEEKLAERERRLELDAKKAVDRERELLVDKVRGEETEKWEGQLREKQTELDRVQQALERAQKAGASGELGGEVAERTLIERLTEAFAEDQISSIGRGKHGADVLQSVERGGTILWESKDRYENWSNEWIPKLKRDRDEGKASVGVLVTTVGPGSAPLRVPTYEDGVVLTPPGLVVGVASLLRPMLGEIVRQRRLYDKQESLQEAVYAWVTSQGFRNGIVAIAENLQTLEHEVGRAKVNHAKWFKRMEIGVERTTRALGEFYGSAQGQARLPDLPVLALDGGAVSSPPAKSGNGEDVVSKPEERDS</sequence>
<reference evidence="3" key="1">
    <citation type="submission" date="2013-08" db="EMBL/GenBank/DDBJ databases">
        <authorList>
            <person name="Mendez C."/>
            <person name="Richter M."/>
            <person name="Ferrer M."/>
            <person name="Sanchez J."/>
        </authorList>
    </citation>
    <scope>NUCLEOTIDE SEQUENCE</scope>
</reference>
<accession>T1B993</accession>
<dbReference type="Pfam" id="PF09903">
    <property type="entry name" value="DUF2130"/>
    <property type="match status" value="1"/>
</dbReference>
<feature type="coiled-coil region" evidence="1">
    <location>
        <begin position="155"/>
        <end position="182"/>
    </location>
</feature>
<proteinExistence type="predicted"/>
<evidence type="ECO:0000256" key="1">
    <source>
        <dbReference type="SAM" id="Coils"/>
    </source>
</evidence>
<keyword evidence="1" id="KW-0175">Coiled coil</keyword>
<organism evidence="3">
    <name type="scientific">mine drainage metagenome</name>
    <dbReference type="NCBI Taxonomy" id="410659"/>
    <lineage>
        <taxon>unclassified sequences</taxon>
        <taxon>metagenomes</taxon>
        <taxon>ecological metagenomes</taxon>
    </lineage>
</organism>
<evidence type="ECO:0000256" key="2">
    <source>
        <dbReference type="SAM" id="MobiDB-lite"/>
    </source>
</evidence>
<dbReference type="EMBL" id="AUZY01007194">
    <property type="protein sequence ID" value="EQD50795.1"/>
    <property type="molecule type" value="Genomic_DNA"/>
</dbReference>
<feature type="region of interest" description="Disordered" evidence="2">
    <location>
        <begin position="400"/>
        <end position="424"/>
    </location>
</feature>
<dbReference type="AlphaFoldDB" id="T1B993"/>
<protein>
    <recommendedName>
        <fullName evidence="4">DUF2130 domain-containing protein</fullName>
    </recommendedName>
</protein>
<evidence type="ECO:0008006" key="4">
    <source>
        <dbReference type="Google" id="ProtNLM"/>
    </source>
</evidence>
<comment type="caution">
    <text evidence="3">The sequence shown here is derived from an EMBL/GenBank/DDBJ whole genome shotgun (WGS) entry which is preliminary data.</text>
</comment>
<name>T1B993_9ZZZZ</name>
<gene>
    <name evidence="3" type="ORF">B1B_11110</name>
</gene>
<evidence type="ECO:0000313" key="3">
    <source>
        <dbReference type="EMBL" id="EQD50795.1"/>
    </source>
</evidence>
<feature type="compositionally biased region" description="Basic and acidic residues" evidence="2">
    <location>
        <begin position="415"/>
        <end position="424"/>
    </location>
</feature>